<comment type="caution">
    <text evidence="3">The sequence shown here is derived from an EMBL/GenBank/DDBJ whole genome shotgun (WGS) entry which is preliminary data.</text>
</comment>
<proteinExistence type="predicted"/>
<feature type="region of interest" description="Disordered" evidence="1">
    <location>
        <begin position="38"/>
        <end position="62"/>
    </location>
</feature>
<evidence type="ECO:0000256" key="1">
    <source>
        <dbReference type="SAM" id="MobiDB-lite"/>
    </source>
</evidence>
<name>A0ABR4Z8L7_9NOCA</name>
<dbReference type="Proteomes" id="UP000031364">
    <property type="component" value="Unassembled WGS sequence"/>
</dbReference>
<protein>
    <submittedName>
        <fullName evidence="3">Uncharacterized protein</fullName>
    </submittedName>
</protein>
<sequence length="62" mass="6618">MNADGTVLAGHSMLLAIPAFVPALAVVGVILVIAARDRRAERRENRRATGENAEPPGREENP</sequence>
<dbReference type="EMBL" id="JNFP01000042">
    <property type="protein sequence ID" value="KIA61632.1"/>
    <property type="molecule type" value="Genomic_DNA"/>
</dbReference>
<feature type="transmembrane region" description="Helical" evidence="2">
    <location>
        <begin position="12"/>
        <end position="35"/>
    </location>
</feature>
<accession>A0ABR4Z8L7</accession>
<keyword evidence="2" id="KW-0812">Transmembrane</keyword>
<evidence type="ECO:0000256" key="2">
    <source>
        <dbReference type="SAM" id="Phobius"/>
    </source>
</evidence>
<evidence type="ECO:0000313" key="3">
    <source>
        <dbReference type="EMBL" id="KIA61632.1"/>
    </source>
</evidence>
<organism evidence="3 4">
    <name type="scientific">Nocardia vulneris</name>
    <dbReference type="NCBI Taxonomy" id="1141657"/>
    <lineage>
        <taxon>Bacteria</taxon>
        <taxon>Bacillati</taxon>
        <taxon>Actinomycetota</taxon>
        <taxon>Actinomycetes</taxon>
        <taxon>Mycobacteriales</taxon>
        <taxon>Nocardiaceae</taxon>
        <taxon>Nocardia</taxon>
    </lineage>
</organism>
<keyword evidence="4" id="KW-1185">Reference proteome</keyword>
<evidence type="ECO:0000313" key="4">
    <source>
        <dbReference type="Proteomes" id="UP000031364"/>
    </source>
</evidence>
<keyword evidence="2" id="KW-0472">Membrane</keyword>
<keyword evidence="2" id="KW-1133">Transmembrane helix</keyword>
<gene>
    <name evidence="3" type="ORF">FG87_29865</name>
</gene>
<dbReference type="RefSeq" id="WP_043677169.1">
    <property type="nucleotide sequence ID" value="NZ_BDCI01000011.1"/>
</dbReference>
<feature type="compositionally biased region" description="Basic and acidic residues" evidence="1">
    <location>
        <begin position="38"/>
        <end position="49"/>
    </location>
</feature>
<reference evidence="3 4" key="1">
    <citation type="journal article" date="2014" name="Int. J. Syst. Evol. Microbiol.">
        <title>Nocardia vulneris sp. nov., isolated from wounds of human patients in North America.</title>
        <authorList>
            <person name="Lasker B.A."/>
            <person name="Bell M."/>
            <person name="Klenk H.P."/>
            <person name="Sproer C."/>
            <person name="Schumann C."/>
            <person name="Schumann P."/>
            <person name="Brown J.M."/>
        </authorList>
    </citation>
    <scope>NUCLEOTIDE SEQUENCE [LARGE SCALE GENOMIC DNA]</scope>
    <source>
        <strain evidence="3 4">W9851</strain>
    </source>
</reference>